<feature type="compositionally biased region" description="Polar residues" evidence="1">
    <location>
        <begin position="1"/>
        <end position="13"/>
    </location>
</feature>
<comment type="caution">
    <text evidence="3">The sequence shown here is derived from an EMBL/GenBank/DDBJ whole genome shotgun (WGS) entry which is preliminary data.</text>
</comment>
<feature type="region of interest" description="Disordered" evidence="1">
    <location>
        <begin position="1"/>
        <end position="22"/>
    </location>
</feature>
<dbReference type="Proteomes" id="UP001446871">
    <property type="component" value="Unassembled WGS sequence"/>
</dbReference>
<feature type="transmembrane region" description="Helical" evidence="2">
    <location>
        <begin position="144"/>
        <end position="168"/>
    </location>
</feature>
<keyword evidence="2" id="KW-1133">Transmembrane helix</keyword>
<organism evidence="3 4">
    <name type="scientific">Apiospora saccharicola</name>
    <dbReference type="NCBI Taxonomy" id="335842"/>
    <lineage>
        <taxon>Eukaryota</taxon>
        <taxon>Fungi</taxon>
        <taxon>Dikarya</taxon>
        <taxon>Ascomycota</taxon>
        <taxon>Pezizomycotina</taxon>
        <taxon>Sordariomycetes</taxon>
        <taxon>Xylariomycetidae</taxon>
        <taxon>Amphisphaeriales</taxon>
        <taxon>Apiosporaceae</taxon>
        <taxon>Apiospora</taxon>
    </lineage>
</organism>
<sequence length="177" mass="20434">MSRQLTPDNTSGDGSDEDTIPSWEEQLSNFPTRLAHTETVQDWLELFLERRTFNEEEINDFLQEVRLDGEDLHALSEEELRDCLPKNQEDSVLDSSNYQFEQMRRHLLTDIIRARKEVGIKVPKVHTGFEIVDILKSVPALRDIMISVMIAFAVMIGSIVTFVAILIWGRSLDDERD</sequence>
<proteinExistence type="predicted"/>
<evidence type="ECO:0000313" key="4">
    <source>
        <dbReference type="Proteomes" id="UP001446871"/>
    </source>
</evidence>
<accession>A0ABR1UYB3</accession>
<name>A0ABR1UYB3_9PEZI</name>
<dbReference type="EMBL" id="JAQQWM010000005">
    <property type="protein sequence ID" value="KAK8063926.1"/>
    <property type="molecule type" value="Genomic_DNA"/>
</dbReference>
<protein>
    <submittedName>
        <fullName evidence="3">Uncharacterized protein</fullName>
    </submittedName>
</protein>
<evidence type="ECO:0000256" key="2">
    <source>
        <dbReference type="SAM" id="Phobius"/>
    </source>
</evidence>
<evidence type="ECO:0000256" key="1">
    <source>
        <dbReference type="SAM" id="MobiDB-lite"/>
    </source>
</evidence>
<evidence type="ECO:0000313" key="3">
    <source>
        <dbReference type="EMBL" id="KAK8063926.1"/>
    </source>
</evidence>
<keyword evidence="2" id="KW-0472">Membrane</keyword>
<keyword evidence="2" id="KW-0812">Transmembrane</keyword>
<gene>
    <name evidence="3" type="ORF">PG996_008578</name>
</gene>
<keyword evidence="4" id="KW-1185">Reference proteome</keyword>
<reference evidence="3 4" key="1">
    <citation type="submission" date="2023-01" db="EMBL/GenBank/DDBJ databases">
        <title>Analysis of 21 Apiospora genomes using comparative genomics revels a genus with tremendous synthesis potential of carbohydrate active enzymes and secondary metabolites.</title>
        <authorList>
            <person name="Sorensen T."/>
        </authorList>
    </citation>
    <scope>NUCLEOTIDE SEQUENCE [LARGE SCALE GENOMIC DNA]</scope>
    <source>
        <strain evidence="3 4">CBS 83171</strain>
    </source>
</reference>